<name>A0ABP0QF40_9DINO</name>
<keyword evidence="2" id="KW-1185">Reference proteome</keyword>
<dbReference type="Proteomes" id="UP001642484">
    <property type="component" value="Unassembled WGS sequence"/>
</dbReference>
<protein>
    <submittedName>
        <fullName evidence="1">Uncharacterized protein</fullName>
    </submittedName>
</protein>
<evidence type="ECO:0000313" key="1">
    <source>
        <dbReference type="EMBL" id="CAK9086634.1"/>
    </source>
</evidence>
<gene>
    <name evidence="1" type="ORF">CCMP2556_LOCUS41958</name>
</gene>
<evidence type="ECO:0000313" key="2">
    <source>
        <dbReference type="Proteomes" id="UP001642484"/>
    </source>
</evidence>
<sequence length="245" mass="27565">METKACRHFLEGRCRHGDDCHWDGGRFETPCGPYLPCGPYPPAAGRYSHAEKPPPAPPAPPAPTAPAFPKPDWGDPESAAAAFALQEMNDSKKRIEKDEWNDYWALGDNFLLSPDGNFVVTWGHVEEGRLSDSPVHKIIQARFVHQLAPPVVKIIKSLHFIQSSDTRCRDKGHRGASEIRWDPAQPATLRWTDSSYQTWEDEKHQIQRRQVSTDCALDFVVGTHHSLINPDPENLDPYANLLKDS</sequence>
<dbReference type="PROSITE" id="PS50103">
    <property type="entry name" value="ZF_C3H1"/>
    <property type="match status" value="1"/>
</dbReference>
<comment type="caution">
    <text evidence="1">The sequence shown here is derived from an EMBL/GenBank/DDBJ whole genome shotgun (WGS) entry which is preliminary data.</text>
</comment>
<organism evidence="1 2">
    <name type="scientific">Durusdinium trenchii</name>
    <dbReference type="NCBI Taxonomy" id="1381693"/>
    <lineage>
        <taxon>Eukaryota</taxon>
        <taxon>Sar</taxon>
        <taxon>Alveolata</taxon>
        <taxon>Dinophyceae</taxon>
        <taxon>Suessiales</taxon>
        <taxon>Symbiodiniaceae</taxon>
        <taxon>Durusdinium</taxon>
    </lineage>
</organism>
<proteinExistence type="predicted"/>
<dbReference type="EMBL" id="CAXAMN010024428">
    <property type="protein sequence ID" value="CAK9086634.1"/>
    <property type="molecule type" value="Genomic_DNA"/>
</dbReference>
<dbReference type="InterPro" id="IPR000571">
    <property type="entry name" value="Znf_CCCH"/>
</dbReference>
<reference evidence="1 2" key="1">
    <citation type="submission" date="2024-02" db="EMBL/GenBank/DDBJ databases">
        <authorList>
            <person name="Chen Y."/>
            <person name="Shah S."/>
            <person name="Dougan E. K."/>
            <person name="Thang M."/>
            <person name="Chan C."/>
        </authorList>
    </citation>
    <scope>NUCLEOTIDE SEQUENCE [LARGE SCALE GENOMIC DNA]</scope>
</reference>
<accession>A0ABP0QF40</accession>